<evidence type="ECO:0000256" key="1">
    <source>
        <dbReference type="SAM" id="Phobius"/>
    </source>
</evidence>
<gene>
    <name evidence="2" type="ORF">ABW99_06845</name>
</gene>
<organism evidence="2 3">
    <name type="scientific">Pandoraea thiooxydans</name>
    <dbReference type="NCBI Taxonomy" id="445709"/>
    <lineage>
        <taxon>Bacteria</taxon>
        <taxon>Pseudomonadati</taxon>
        <taxon>Pseudomonadota</taxon>
        <taxon>Betaproteobacteria</taxon>
        <taxon>Burkholderiales</taxon>
        <taxon>Burkholderiaceae</taxon>
        <taxon>Pandoraea</taxon>
    </lineage>
</organism>
<keyword evidence="3" id="KW-1185">Reference proteome</keyword>
<dbReference type="RefSeq" id="WP_047213796.1">
    <property type="nucleotide sequence ID" value="NZ_CP011568.3"/>
</dbReference>
<reference evidence="3" key="1">
    <citation type="submission" date="2015-06" db="EMBL/GenBank/DDBJ databases">
        <authorList>
            <person name="Lim Y.L."/>
            <person name="Ee R."/>
            <person name="Yong D."/>
            <person name="How K.Y."/>
            <person name="Yin W.F."/>
            <person name="Chan K.G."/>
        </authorList>
    </citation>
    <scope>NUCLEOTIDE SEQUENCE [LARGE SCALE GENOMIC DNA]</scope>
    <source>
        <strain evidence="3">DSM 25325</strain>
    </source>
</reference>
<feature type="transmembrane region" description="Helical" evidence="1">
    <location>
        <begin position="105"/>
        <end position="127"/>
    </location>
</feature>
<proteinExistence type="predicted"/>
<dbReference type="AlphaFoldDB" id="A0A0G3ETH5"/>
<feature type="transmembrane region" description="Helical" evidence="1">
    <location>
        <begin position="73"/>
        <end position="93"/>
    </location>
</feature>
<keyword evidence="1" id="KW-1133">Transmembrane helix</keyword>
<sequence length="133" mass="14768">MIRFAKFLDSLMLLYLGVGTALSARSIGMDADQHTLVSVLGILLGVAVMMLFVLPYYFSLTSLSTCTARRVRLVRWMHGVLVLLAFFGMLIAISRDVDSRRVFLLLATVIIVSVVNLLALADLAAVVRRIRWP</sequence>
<keyword evidence="1" id="KW-0472">Membrane</keyword>
<dbReference type="KEGG" id="ptx:ABW99_06845"/>
<protein>
    <submittedName>
        <fullName evidence="2">Uncharacterized protein</fullName>
    </submittedName>
</protein>
<evidence type="ECO:0000313" key="2">
    <source>
        <dbReference type="EMBL" id="AKJ67976.1"/>
    </source>
</evidence>
<evidence type="ECO:0000313" key="3">
    <source>
        <dbReference type="Proteomes" id="UP000036700"/>
    </source>
</evidence>
<name>A0A0G3ETH5_9BURK</name>
<dbReference type="PATRIC" id="fig|445709.3.peg.1464"/>
<dbReference type="Proteomes" id="UP000036700">
    <property type="component" value="Chromosome"/>
</dbReference>
<feature type="transmembrane region" description="Helical" evidence="1">
    <location>
        <begin position="39"/>
        <end position="61"/>
    </location>
</feature>
<keyword evidence="1" id="KW-0812">Transmembrane</keyword>
<dbReference type="EMBL" id="CP011568">
    <property type="protein sequence ID" value="AKJ67976.1"/>
    <property type="molecule type" value="Genomic_DNA"/>
</dbReference>
<accession>A0A0G3ETH5</accession>